<keyword evidence="4 7" id="KW-0812">Transmembrane</keyword>
<keyword evidence="6 7" id="KW-0472">Membrane</keyword>
<sequence length="465" mass="54190">MELGKNKGGLGYLIKWIIRLGDIISINLAFFILHILIPVDLYRNEQALETFLLINLAYFVAAALTPIYLENNIIFFDKIIQRSLAFITLYYIIFSAGILLFRIENFDLSNWLTCYLVLALIYLIWHITFRSFLKWYRRKGYNYKRVVIVGDSNNAISIYHELKSSVYGYKVLGLFGNNPKMACDGLNYLGTINDIERYCIENQIDEIYCTLPNNQETEVIRLVNFSERNMIRFFLIPDFYGYIKRKLVLSSLQSIPVIAIRPEPLQKGYNRIIKRTFDILFSTIVMVTVLPIVYLIFGLLIKLTSKGPVLFKQERTGLQGKAFTCYKFRTMIINEGDNTSTTSKSDPRITRLGAFMRRTSIDELPQFFNVLMGNMSVVGPRPHMVKQTDIYQQLIDKFMIRHLIKPGITGWAQISGYRGETRTVEQMESRFKRDVWYIENWSFTLDIKIIAVTIYQVLKGDENVF</sequence>
<gene>
    <name evidence="9" type="ORF">SAMN05444362_12318</name>
</gene>
<keyword evidence="5 7" id="KW-1133">Transmembrane helix</keyword>
<name>A0A1M5JDV8_9BACT</name>
<reference evidence="10" key="1">
    <citation type="submission" date="2016-11" db="EMBL/GenBank/DDBJ databases">
        <authorList>
            <person name="Varghese N."/>
            <person name="Submissions S."/>
        </authorList>
    </citation>
    <scope>NUCLEOTIDE SEQUENCE [LARGE SCALE GENOMIC DNA]</scope>
    <source>
        <strain evidence="10">DSM 27370</strain>
    </source>
</reference>
<evidence type="ECO:0000256" key="6">
    <source>
        <dbReference type="ARBA" id="ARBA00023136"/>
    </source>
</evidence>
<dbReference type="InterPro" id="IPR003362">
    <property type="entry name" value="Bact_transf"/>
</dbReference>
<dbReference type="GO" id="GO:0016020">
    <property type="term" value="C:membrane"/>
    <property type="evidence" value="ECO:0007669"/>
    <property type="project" value="UniProtKB-SubCell"/>
</dbReference>
<evidence type="ECO:0000313" key="9">
    <source>
        <dbReference type="EMBL" id="SHG38752.1"/>
    </source>
</evidence>
<keyword evidence="3 9" id="KW-0808">Transferase</keyword>
<feature type="transmembrane region" description="Helical" evidence="7">
    <location>
        <begin position="279"/>
        <end position="301"/>
    </location>
</feature>
<dbReference type="OrthoDB" id="9808602at2"/>
<dbReference type="RefSeq" id="WP_062184538.1">
    <property type="nucleotide sequence ID" value="NZ_BBXL01000028.1"/>
</dbReference>
<accession>A0A1M5JDV8</accession>
<evidence type="ECO:0000313" key="10">
    <source>
        <dbReference type="Proteomes" id="UP000184480"/>
    </source>
</evidence>
<feature type="domain" description="Bacterial sugar transferase" evidence="8">
    <location>
        <begin position="274"/>
        <end position="459"/>
    </location>
</feature>
<dbReference type="InterPro" id="IPR017475">
    <property type="entry name" value="EPS_sugar_tfrase"/>
</dbReference>
<evidence type="ECO:0000256" key="4">
    <source>
        <dbReference type="ARBA" id="ARBA00022692"/>
    </source>
</evidence>
<feature type="transmembrane region" description="Helical" evidence="7">
    <location>
        <begin position="20"/>
        <end position="39"/>
    </location>
</feature>
<organism evidence="9 10">
    <name type="scientific">Dysgonomonas macrotermitis</name>
    <dbReference type="NCBI Taxonomy" id="1346286"/>
    <lineage>
        <taxon>Bacteria</taxon>
        <taxon>Pseudomonadati</taxon>
        <taxon>Bacteroidota</taxon>
        <taxon>Bacteroidia</taxon>
        <taxon>Bacteroidales</taxon>
        <taxon>Dysgonomonadaceae</taxon>
        <taxon>Dysgonomonas</taxon>
    </lineage>
</organism>
<proteinExistence type="inferred from homology"/>
<evidence type="ECO:0000256" key="3">
    <source>
        <dbReference type="ARBA" id="ARBA00022679"/>
    </source>
</evidence>
<comment type="subcellular location">
    <subcellularLocation>
        <location evidence="1">Membrane</location>
        <topology evidence="1">Multi-pass membrane protein</topology>
    </subcellularLocation>
</comment>
<evidence type="ECO:0000256" key="1">
    <source>
        <dbReference type="ARBA" id="ARBA00004141"/>
    </source>
</evidence>
<dbReference type="Pfam" id="PF02397">
    <property type="entry name" value="Bac_transf"/>
    <property type="match status" value="1"/>
</dbReference>
<dbReference type="InterPro" id="IPR017473">
    <property type="entry name" value="Undecaprenyl-P_gluc_Ptfrase"/>
</dbReference>
<keyword evidence="10" id="KW-1185">Reference proteome</keyword>
<dbReference type="EMBL" id="FQUC01000023">
    <property type="protein sequence ID" value="SHG38752.1"/>
    <property type="molecule type" value="Genomic_DNA"/>
</dbReference>
<dbReference type="NCBIfam" id="TIGR03023">
    <property type="entry name" value="WcaJ_sugtrans"/>
    <property type="match status" value="1"/>
</dbReference>
<dbReference type="STRING" id="1346286.SAMN05444362_12318"/>
<evidence type="ECO:0000256" key="2">
    <source>
        <dbReference type="ARBA" id="ARBA00006464"/>
    </source>
</evidence>
<evidence type="ECO:0000256" key="7">
    <source>
        <dbReference type="SAM" id="Phobius"/>
    </source>
</evidence>
<dbReference type="AlphaFoldDB" id="A0A1M5JDV8"/>
<dbReference type="GO" id="GO:0016780">
    <property type="term" value="F:phosphotransferase activity, for other substituted phosphate groups"/>
    <property type="evidence" value="ECO:0007669"/>
    <property type="project" value="TreeGrafter"/>
</dbReference>
<dbReference type="Pfam" id="PF13727">
    <property type="entry name" value="CoA_binding_3"/>
    <property type="match status" value="1"/>
</dbReference>
<dbReference type="NCBIfam" id="TIGR03025">
    <property type="entry name" value="EPS_sugtrans"/>
    <property type="match status" value="1"/>
</dbReference>
<dbReference type="Gene3D" id="3.40.50.720">
    <property type="entry name" value="NAD(P)-binding Rossmann-like Domain"/>
    <property type="match status" value="1"/>
</dbReference>
<evidence type="ECO:0000259" key="8">
    <source>
        <dbReference type="Pfam" id="PF02397"/>
    </source>
</evidence>
<feature type="transmembrane region" description="Helical" evidence="7">
    <location>
        <begin position="109"/>
        <end position="129"/>
    </location>
</feature>
<feature type="transmembrane region" description="Helical" evidence="7">
    <location>
        <begin position="51"/>
        <end position="71"/>
    </location>
</feature>
<dbReference type="Proteomes" id="UP000184480">
    <property type="component" value="Unassembled WGS sequence"/>
</dbReference>
<dbReference type="PANTHER" id="PTHR30576">
    <property type="entry name" value="COLANIC BIOSYNTHESIS UDP-GLUCOSE LIPID CARRIER TRANSFERASE"/>
    <property type="match status" value="1"/>
</dbReference>
<protein>
    <submittedName>
        <fullName evidence="9">Putative colanic acid biosysnthesis UDP-glucose lipid carrier transferase</fullName>
    </submittedName>
</protein>
<feature type="transmembrane region" description="Helical" evidence="7">
    <location>
        <begin position="83"/>
        <end position="103"/>
    </location>
</feature>
<evidence type="ECO:0000256" key="5">
    <source>
        <dbReference type="ARBA" id="ARBA00022989"/>
    </source>
</evidence>
<dbReference type="PANTHER" id="PTHR30576:SF0">
    <property type="entry name" value="UNDECAPRENYL-PHOSPHATE N-ACETYLGALACTOSAMINYL 1-PHOSPHATE TRANSFERASE-RELATED"/>
    <property type="match status" value="1"/>
</dbReference>
<comment type="similarity">
    <text evidence="2">Belongs to the bacterial sugar transferase family.</text>
</comment>